<dbReference type="InterPro" id="IPR011765">
    <property type="entry name" value="Pept_M16_N"/>
</dbReference>
<name>A0ABN6MSH1_9BACT</name>
<sequence length="910" mass="96576">MLAPALALVLAASPPPPAASPRPAAPARLDVRTFTLPNGLTVVLAPDHRLPQVVVDTWFQVGSKDEAPGRTGFAHLFEHLMFMGTKRVPGNAFDVTMESGGGANNASTSEDRTNYYSWGPSALLPTLLWLDADRFQALGDAMTKEKLDVQRGVVRNERRQSYENTPYGRAELVIPEALFPESHPYHHPVIGSHQDLEAATLEDVKGFFATHYVPGNATLVVAGDFDPAAVRPMVEKLFGALATRPVPAPPVAAPVHLDREVRRIVMDEVELPRLVLAWHAPAAYAPGTAELDLLAAVLGDGPSSRLERRLVLDLRIAESVNVSLDARALGSVFRVEVTGTPGADLERVKRETLAVLADLAAKGPTDAELRRVKAEAEVHALETREHLQRRADKLNEYRFFLGEADAFDRDLARYIRATGAAVRDAARGLGEGRLDLRILPSRGVAGEITDTRPQDLPARAWVPPAPEIFRLSSGVEVRVVREPGTGLFAAHLIVPGGARAVPAEKAGLAPVLAKLLLSGAAGRSAPEFADAVRTLGADIDARATRSFLDVEVKGLSAKLGPTLDLFADALLRPNLAPADFDREAALALARVEARPDEPRLVAPLVAAAALYGQDDPRGRPVDGYARTVKTLTLADVKALAPRLLDPRGAVLVVAGDVDVAALRARLEALLAGWRPRGDALPPPPPPVTSAPGGRILLVDRPGAPQTMILAARPAASSDEAARAVREVVNVALGGSFTSRLNQNLREKHGYTYGARSAYATEGRQSTFYAMAAVQTEVTGAALVELRRELDALAAGGIDAAEARKAQETARHQLVLDVQTTAGLADRLAEAVLEGRPADALREEATALGAVDAARASADARSGPYRFDGLAVVLVGDRKAILPQLAKAGLPPPIAVDADGAPIPADRAAAR</sequence>
<feature type="signal peptide" evidence="2">
    <location>
        <begin position="1"/>
        <end position="18"/>
    </location>
</feature>
<gene>
    <name evidence="5" type="ORF">AMOR_28850</name>
</gene>
<dbReference type="InterPro" id="IPR011249">
    <property type="entry name" value="Metalloenz_LuxS/M16"/>
</dbReference>
<dbReference type="EMBL" id="AP025591">
    <property type="protein sequence ID" value="BDG03889.1"/>
    <property type="molecule type" value="Genomic_DNA"/>
</dbReference>
<dbReference type="InterPro" id="IPR007863">
    <property type="entry name" value="Peptidase_M16_C"/>
</dbReference>
<feature type="domain" description="Peptidase M16 C-terminal" evidence="4">
    <location>
        <begin position="199"/>
        <end position="374"/>
    </location>
</feature>
<feature type="domain" description="Peptidase M16 N-terminal" evidence="3">
    <location>
        <begin position="489"/>
        <end position="609"/>
    </location>
</feature>
<accession>A0ABN6MSH1</accession>
<keyword evidence="2" id="KW-0732">Signal</keyword>
<keyword evidence="6" id="KW-1185">Reference proteome</keyword>
<organism evidence="5 6">
    <name type="scientific">Anaeromyxobacter oryzae</name>
    <dbReference type="NCBI Taxonomy" id="2918170"/>
    <lineage>
        <taxon>Bacteria</taxon>
        <taxon>Pseudomonadati</taxon>
        <taxon>Myxococcota</taxon>
        <taxon>Myxococcia</taxon>
        <taxon>Myxococcales</taxon>
        <taxon>Cystobacterineae</taxon>
        <taxon>Anaeromyxobacteraceae</taxon>
        <taxon>Anaeromyxobacter</taxon>
    </lineage>
</organism>
<evidence type="ECO:0000259" key="3">
    <source>
        <dbReference type="Pfam" id="PF00675"/>
    </source>
</evidence>
<evidence type="ECO:0000256" key="2">
    <source>
        <dbReference type="SAM" id="SignalP"/>
    </source>
</evidence>
<feature type="domain" description="Peptidase M16 C-terminal" evidence="4">
    <location>
        <begin position="631"/>
        <end position="807"/>
    </location>
</feature>
<dbReference type="PANTHER" id="PTHR11851:SF49">
    <property type="entry name" value="MITOCHONDRIAL-PROCESSING PEPTIDASE SUBUNIT ALPHA"/>
    <property type="match status" value="1"/>
</dbReference>
<evidence type="ECO:0000313" key="6">
    <source>
        <dbReference type="Proteomes" id="UP001162891"/>
    </source>
</evidence>
<evidence type="ECO:0000256" key="1">
    <source>
        <dbReference type="ARBA" id="ARBA00007261"/>
    </source>
</evidence>
<comment type="similarity">
    <text evidence="1">Belongs to the peptidase M16 family.</text>
</comment>
<evidence type="ECO:0000313" key="5">
    <source>
        <dbReference type="EMBL" id="BDG03889.1"/>
    </source>
</evidence>
<dbReference type="Pfam" id="PF05193">
    <property type="entry name" value="Peptidase_M16_C"/>
    <property type="match status" value="2"/>
</dbReference>
<dbReference type="Proteomes" id="UP001162891">
    <property type="component" value="Chromosome"/>
</dbReference>
<dbReference type="RefSeq" id="WP_248362443.1">
    <property type="nucleotide sequence ID" value="NZ_AP025591.1"/>
</dbReference>
<feature type="chain" id="PRO_5045391211" evidence="2">
    <location>
        <begin position="19"/>
        <end position="910"/>
    </location>
</feature>
<proteinExistence type="inferred from homology"/>
<dbReference type="Gene3D" id="3.30.830.10">
    <property type="entry name" value="Metalloenzyme, LuxS/M16 peptidase-like"/>
    <property type="match status" value="4"/>
</dbReference>
<dbReference type="PANTHER" id="PTHR11851">
    <property type="entry name" value="METALLOPROTEASE"/>
    <property type="match status" value="1"/>
</dbReference>
<evidence type="ECO:0000259" key="4">
    <source>
        <dbReference type="Pfam" id="PF05193"/>
    </source>
</evidence>
<dbReference type="SUPFAM" id="SSF63411">
    <property type="entry name" value="LuxS/MPP-like metallohydrolase"/>
    <property type="match status" value="4"/>
</dbReference>
<protein>
    <submittedName>
        <fullName evidence="5">Peptidase M16</fullName>
    </submittedName>
</protein>
<dbReference type="Pfam" id="PF00675">
    <property type="entry name" value="Peptidase_M16"/>
    <property type="match status" value="2"/>
</dbReference>
<feature type="domain" description="Peptidase M16 N-terminal" evidence="3">
    <location>
        <begin position="42"/>
        <end position="164"/>
    </location>
</feature>
<reference evidence="6" key="1">
    <citation type="journal article" date="2022" name="Int. J. Syst. Evol. Microbiol.">
        <title>Anaeromyxobacter oryzae sp. nov., Anaeromyxobacter diazotrophicus sp. nov. and Anaeromyxobacter paludicola sp. nov., isolated from paddy soils.</title>
        <authorList>
            <person name="Itoh H."/>
            <person name="Xu Z."/>
            <person name="Mise K."/>
            <person name="Masuda Y."/>
            <person name="Ushijima N."/>
            <person name="Hayakawa C."/>
            <person name="Shiratori Y."/>
            <person name="Senoo K."/>
        </authorList>
    </citation>
    <scope>NUCLEOTIDE SEQUENCE [LARGE SCALE GENOMIC DNA]</scope>
    <source>
        <strain evidence="6">Red232</strain>
    </source>
</reference>
<dbReference type="InterPro" id="IPR050361">
    <property type="entry name" value="MPP/UQCRC_Complex"/>
</dbReference>